<evidence type="ECO:0000313" key="3">
    <source>
        <dbReference type="Proteomes" id="UP000029120"/>
    </source>
</evidence>
<dbReference type="EMBL" id="KL994370">
    <property type="protein sequence ID" value="KFK21936.1"/>
    <property type="molecule type" value="Genomic_DNA"/>
</dbReference>
<sequence>MAKTRGGMTPKGGVMARREGSKRGGVTKQVGEGSQRGHGGATMIAEGGAVRGRRRKLPARRGRGNNRDVTLEDATMVEPDNGAIDEEVEGDDVMSDDNSSIDGDDCEVTVEDTAGYKESEAELNEETKGEKEEEEEFINVEICQNIEDHFGEEAREGADESDNDSGDDIWNDDNIHDPSNNSDDDLEGDPTPVCSRAKRLVAKNRKKIHEAQLGRIWDYQKEVLSSNPGSTMEIETIRGALPEVSKGLTVCICALRL</sequence>
<dbReference type="Proteomes" id="UP000029120">
    <property type="component" value="Unassembled WGS sequence"/>
</dbReference>
<evidence type="ECO:0000256" key="1">
    <source>
        <dbReference type="SAM" id="MobiDB-lite"/>
    </source>
</evidence>
<reference evidence="3" key="1">
    <citation type="journal article" date="2015" name="Nat. Plants">
        <title>Genome expansion of Arabis alpina linked with retrotransposition and reduced symmetric DNA methylation.</title>
        <authorList>
            <person name="Willing E.M."/>
            <person name="Rawat V."/>
            <person name="Mandakova T."/>
            <person name="Maumus F."/>
            <person name="James G.V."/>
            <person name="Nordstroem K.J."/>
            <person name="Becker C."/>
            <person name="Warthmann N."/>
            <person name="Chica C."/>
            <person name="Szarzynska B."/>
            <person name="Zytnicki M."/>
            <person name="Albani M.C."/>
            <person name="Kiefer C."/>
            <person name="Bergonzi S."/>
            <person name="Castaings L."/>
            <person name="Mateos J.L."/>
            <person name="Berns M.C."/>
            <person name="Bujdoso N."/>
            <person name="Piofczyk T."/>
            <person name="de Lorenzo L."/>
            <person name="Barrero-Sicilia C."/>
            <person name="Mateos I."/>
            <person name="Piednoel M."/>
            <person name="Hagmann J."/>
            <person name="Chen-Min-Tao R."/>
            <person name="Iglesias-Fernandez R."/>
            <person name="Schuster S.C."/>
            <person name="Alonso-Blanco C."/>
            <person name="Roudier F."/>
            <person name="Carbonero P."/>
            <person name="Paz-Ares J."/>
            <person name="Davis S.J."/>
            <person name="Pecinka A."/>
            <person name="Quesneville H."/>
            <person name="Colot V."/>
            <person name="Lysak M.A."/>
            <person name="Weigel D."/>
            <person name="Coupland G."/>
            <person name="Schneeberger K."/>
        </authorList>
    </citation>
    <scope>NUCLEOTIDE SEQUENCE [LARGE SCALE GENOMIC DNA]</scope>
    <source>
        <strain evidence="3">cv. Pajares</strain>
    </source>
</reference>
<dbReference type="OrthoDB" id="1888602at2759"/>
<proteinExistence type="predicted"/>
<name>A0A087FWD4_ARAAL</name>
<organism evidence="2 3">
    <name type="scientific">Arabis alpina</name>
    <name type="common">Alpine rock-cress</name>
    <dbReference type="NCBI Taxonomy" id="50452"/>
    <lineage>
        <taxon>Eukaryota</taxon>
        <taxon>Viridiplantae</taxon>
        <taxon>Streptophyta</taxon>
        <taxon>Embryophyta</taxon>
        <taxon>Tracheophyta</taxon>
        <taxon>Spermatophyta</taxon>
        <taxon>Magnoliopsida</taxon>
        <taxon>eudicotyledons</taxon>
        <taxon>Gunneridae</taxon>
        <taxon>Pentapetalae</taxon>
        <taxon>rosids</taxon>
        <taxon>malvids</taxon>
        <taxon>Brassicales</taxon>
        <taxon>Brassicaceae</taxon>
        <taxon>Arabideae</taxon>
        <taxon>Arabis</taxon>
    </lineage>
</organism>
<evidence type="ECO:0000313" key="2">
    <source>
        <dbReference type="EMBL" id="KFK21936.1"/>
    </source>
</evidence>
<dbReference type="AlphaFoldDB" id="A0A087FWD4"/>
<dbReference type="Gramene" id="KFK21936">
    <property type="protein sequence ID" value="KFK21936"/>
    <property type="gene ID" value="AALP_AAs56901U000500"/>
</dbReference>
<gene>
    <name evidence="2" type="ORF">AALP_AAs56901U000500</name>
</gene>
<feature type="region of interest" description="Disordered" evidence="1">
    <location>
        <begin position="152"/>
        <end position="192"/>
    </location>
</feature>
<feature type="compositionally biased region" description="Acidic residues" evidence="1">
    <location>
        <begin position="83"/>
        <end position="95"/>
    </location>
</feature>
<keyword evidence="3" id="KW-1185">Reference proteome</keyword>
<feature type="compositionally biased region" description="Basic and acidic residues" evidence="1">
    <location>
        <begin position="114"/>
        <end position="131"/>
    </location>
</feature>
<feature type="compositionally biased region" description="Basic residues" evidence="1">
    <location>
        <begin position="51"/>
        <end position="64"/>
    </location>
</feature>
<feature type="compositionally biased region" description="Acidic residues" evidence="1">
    <location>
        <begin position="159"/>
        <end position="171"/>
    </location>
</feature>
<protein>
    <submittedName>
        <fullName evidence="2">Uncharacterized protein</fullName>
    </submittedName>
</protein>
<feature type="region of interest" description="Disordered" evidence="1">
    <location>
        <begin position="1"/>
        <end position="136"/>
    </location>
</feature>
<accession>A0A087FWD4</accession>